<dbReference type="InterPro" id="IPR000542">
    <property type="entry name" value="Carn_acyl_trans"/>
</dbReference>
<evidence type="ECO:0000256" key="3">
    <source>
        <dbReference type="ARBA" id="ARBA00023315"/>
    </source>
</evidence>
<dbReference type="EMBL" id="SORI01000005">
    <property type="protein sequence ID" value="TDY61600.1"/>
    <property type="molecule type" value="Genomic_DNA"/>
</dbReference>
<dbReference type="RefSeq" id="WP_166670012.1">
    <property type="nucleotide sequence ID" value="NZ_SORI01000005.1"/>
</dbReference>
<dbReference type="InterPro" id="IPR042231">
    <property type="entry name" value="Cho/carn_acyl_trans_2"/>
</dbReference>
<evidence type="ECO:0000313" key="6">
    <source>
        <dbReference type="EMBL" id="TDY61600.1"/>
    </source>
</evidence>
<feature type="active site" description="Proton acceptor" evidence="4">
    <location>
        <position position="311"/>
    </location>
</feature>
<dbReference type="InterPro" id="IPR023213">
    <property type="entry name" value="CAT-like_dom_sf"/>
</dbReference>
<keyword evidence="2 6" id="KW-0808">Transferase</keyword>
<accession>A0A4R8M7X6</accession>
<dbReference type="PANTHER" id="PTHR22589">
    <property type="entry name" value="CARNITINE O-ACYLTRANSFERASE"/>
    <property type="match status" value="1"/>
</dbReference>
<name>A0A4R8M7X6_9BACT</name>
<gene>
    <name evidence="6" type="ORF">C8D99_10512</name>
</gene>
<dbReference type="Proteomes" id="UP000295066">
    <property type="component" value="Unassembled WGS sequence"/>
</dbReference>
<evidence type="ECO:0000256" key="4">
    <source>
        <dbReference type="PIRSR" id="PIRSR600542-1"/>
    </source>
</evidence>
<keyword evidence="7" id="KW-1185">Reference proteome</keyword>
<dbReference type="Pfam" id="PF00755">
    <property type="entry name" value="Carn_acyltransf"/>
    <property type="match status" value="1"/>
</dbReference>
<reference evidence="6 7" key="1">
    <citation type="submission" date="2019-03" db="EMBL/GenBank/DDBJ databases">
        <title>Genomic Encyclopedia of Type Strains, Phase IV (KMG-IV): sequencing the most valuable type-strain genomes for metagenomic binning, comparative biology and taxonomic classification.</title>
        <authorList>
            <person name="Goeker M."/>
        </authorList>
    </citation>
    <scope>NUCLEOTIDE SEQUENCE [LARGE SCALE GENOMIC DNA]</scope>
    <source>
        <strain evidence="6 7">DSM 25964</strain>
    </source>
</reference>
<organism evidence="6 7">
    <name type="scientific">Aminivibrio pyruvatiphilus</name>
    <dbReference type="NCBI Taxonomy" id="1005740"/>
    <lineage>
        <taxon>Bacteria</taxon>
        <taxon>Thermotogati</taxon>
        <taxon>Synergistota</taxon>
        <taxon>Synergistia</taxon>
        <taxon>Synergistales</taxon>
        <taxon>Aminobacteriaceae</taxon>
        <taxon>Aminivibrio</taxon>
    </lineage>
</organism>
<proteinExistence type="inferred from homology"/>
<dbReference type="SUPFAM" id="SSF52777">
    <property type="entry name" value="CoA-dependent acyltransferases"/>
    <property type="match status" value="2"/>
</dbReference>
<keyword evidence="3" id="KW-0012">Acyltransferase</keyword>
<dbReference type="GO" id="GO:0016746">
    <property type="term" value="F:acyltransferase activity"/>
    <property type="evidence" value="ECO:0007669"/>
    <property type="project" value="UniProtKB-KW"/>
</dbReference>
<evidence type="ECO:0000256" key="2">
    <source>
        <dbReference type="ARBA" id="ARBA00022679"/>
    </source>
</evidence>
<dbReference type="InterPro" id="IPR039551">
    <property type="entry name" value="Cho/carn_acyl_trans"/>
</dbReference>
<feature type="domain" description="Choline/carnitine acyltransferase" evidence="5">
    <location>
        <begin position="25"/>
        <end position="565"/>
    </location>
</feature>
<comment type="caution">
    <text evidence="6">The sequence shown here is derived from an EMBL/GenBank/DDBJ whole genome shotgun (WGS) entry which is preliminary data.</text>
</comment>
<evidence type="ECO:0000256" key="1">
    <source>
        <dbReference type="ARBA" id="ARBA00005232"/>
    </source>
</evidence>
<dbReference type="Gene3D" id="3.30.559.70">
    <property type="entry name" value="Choline/Carnitine o-acyltransferase, domain 2"/>
    <property type="match status" value="1"/>
</dbReference>
<sequence length="591" mass="65083">MAVSAGKGGPGLPRPPFDDPVRSGNRLIEWAEPLLTGSEPARSKEAAEEFALFCGPVLQEELDRIRNDEGDHILGRLVPYWEGWYLASRAPLPVHSNPFYLFASDTLPGESCPFRLAARLALSAAAFCTEIDRGTLEPDTFRGAPLCMKEYERLFRTSRRALPGADVQATGTKTGPAGRSALVLSGGVPFLLELYSEEDGLRDVEETARHLREMASFPPDETPPVGLITTLHRDEAALGRRLLLEGGKDNERLLSLAEESLFVLRLDGPCGSSPEERARHFLFDGGQNGWYEKSFQLIVTADGQAGINFEHASRDGTHVGRLVKEILSRAPSVTGRASGLPAPVRLDFALSGEFRDFLDGIPEKTRILSDSRVQAVLRFDAFGTDAVKEGNVSPDAFVQLAMLMAAEELWGERRSVYESVQLRRFAGGRTEGTRPLTREAVAFIDGFRSGRASSGALREMLFEAQRAHRERIRECLEGRGVEGHLQLLRGLWKERGRELGLKEEPALFRSPAWEKLASCPVSSSTTPGEGFALAGYGPVQPGGLGVRYLSRRDHFIFHVSSWKRDGSLAPEYASRLRNALEAMGKVLREQE</sequence>
<comment type="similarity">
    <text evidence="1">Belongs to the carnitine/choline acetyltransferase family.</text>
</comment>
<dbReference type="Gene3D" id="3.30.559.10">
    <property type="entry name" value="Chloramphenicol acetyltransferase-like domain"/>
    <property type="match status" value="1"/>
</dbReference>
<evidence type="ECO:0000313" key="7">
    <source>
        <dbReference type="Proteomes" id="UP000295066"/>
    </source>
</evidence>
<evidence type="ECO:0000259" key="5">
    <source>
        <dbReference type="Pfam" id="PF00755"/>
    </source>
</evidence>
<dbReference type="AlphaFoldDB" id="A0A4R8M7X6"/>
<protein>
    <submittedName>
        <fullName evidence="6">Carnitine O-acetyltransferase/carnitine O-palmitoyltransferase 2</fullName>
    </submittedName>
</protein>